<organism evidence="2 3">
    <name type="scientific">Colletotrichum kahawae</name>
    <name type="common">Coffee berry disease fungus</name>
    <dbReference type="NCBI Taxonomy" id="34407"/>
    <lineage>
        <taxon>Eukaryota</taxon>
        <taxon>Fungi</taxon>
        <taxon>Dikarya</taxon>
        <taxon>Ascomycota</taxon>
        <taxon>Pezizomycotina</taxon>
        <taxon>Sordariomycetes</taxon>
        <taxon>Hypocreomycetidae</taxon>
        <taxon>Glomerellales</taxon>
        <taxon>Glomerellaceae</taxon>
        <taxon>Colletotrichum</taxon>
        <taxon>Colletotrichum gloeosporioides species complex</taxon>
    </lineage>
</organism>
<evidence type="ECO:0000256" key="1">
    <source>
        <dbReference type="SAM" id="MobiDB-lite"/>
    </source>
</evidence>
<dbReference type="EMBL" id="VYYT01000310">
    <property type="protein sequence ID" value="KAK2744726.1"/>
    <property type="molecule type" value="Genomic_DNA"/>
</dbReference>
<comment type="caution">
    <text evidence="2">The sequence shown here is derived from an EMBL/GenBank/DDBJ whole genome shotgun (WGS) entry which is preliminary data.</text>
</comment>
<dbReference type="AlphaFoldDB" id="A0AAE0D347"/>
<proteinExistence type="predicted"/>
<name>A0AAE0D347_COLKA</name>
<keyword evidence="3" id="KW-1185">Reference proteome</keyword>
<evidence type="ECO:0000313" key="3">
    <source>
        <dbReference type="Proteomes" id="UP001281614"/>
    </source>
</evidence>
<accession>A0AAE0D347</accession>
<reference evidence="2" key="1">
    <citation type="submission" date="2023-02" db="EMBL/GenBank/DDBJ databases">
        <title>Colletotrichum kahawae CIFC_Que2 genome sequencing and assembly.</title>
        <authorList>
            <person name="Baroncelli R."/>
        </authorList>
    </citation>
    <scope>NUCLEOTIDE SEQUENCE</scope>
    <source>
        <strain evidence="2">CIFC_Que2</strain>
    </source>
</reference>
<gene>
    <name evidence="2" type="ORF">CKAH01_18336</name>
</gene>
<feature type="region of interest" description="Disordered" evidence="1">
    <location>
        <begin position="1"/>
        <end position="50"/>
    </location>
</feature>
<dbReference type="Proteomes" id="UP001281614">
    <property type="component" value="Unassembled WGS sequence"/>
</dbReference>
<protein>
    <submittedName>
        <fullName evidence="2">Uncharacterized protein</fullName>
    </submittedName>
</protein>
<feature type="compositionally biased region" description="Low complexity" evidence="1">
    <location>
        <begin position="26"/>
        <end position="36"/>
    </location>
</feature>
<evidence type="ECO:0000313" key="2">
    <source>
        <dbReference type="EMBL" id="KAK2744726.1"/>
    </source>
</evidence>
<sequence length="212" mass="23751">MASKKKNMGKNQRDRLKKQKNRSLVPTNPSSSSPDGTDSDPESTPEKTDLDVTNYSAVSKLSTNLGMSNLVKEKVSVDEKGRKLRVIMGGEKDMNEFIKRLEDEAKLQTRLTRISTRFNALRSSQPDDPEIRKIGDSINELMASTKGLIFDAGGRRKRSRVPAHPGTLKLTLDRENPMYDALSLQMQTYLAVEDISEGIEHVRSGMREKNGQ</sequence>